<evidence type="ECO:0000313" key="1">
    <source>
        <dbReference type="EMBL" id="ADE77356.1"/>
    </source>
</evidence>
<dbReference type="EMBL" id="BT124079">
    <property type="protein sequence ID" value="ADE77356.1"/>
    <property type="molecule type" value="mRNA"/>
</dbReference>
<accession>D5ACT7</accession>
<evidence type="ECO:0008006" key="2">
    <source>
        <dbReference type="Google" id="ProtNLM"/>
    </source>
</evidence>
<name>D5ACT7_PICSI</name>
<dbReference type="AlphaFoldDB" id="D5ACT7"/>
<protein>
    <recommendedName>
        <fullName evidence="2">WAT1-related protein</fullName>
    </recommendedName>
</protein>
<organism evidence="1">
    <name type="scientific">Picea sitchensis</name>
    <name type="common">Sitka spruce</name>
    <name type="synonym">Pinus sitchensis</name>
    <dbReference type="NCBI Taxonomy" id="3332"/>
    <lineage>
        <taxon>Eukaryota</taxon>
        <taxon>Viridiplantae</taxon>
        <taxon>Streptophyta</taxon>
        <taxon>Embryophyta</taxon>
        <taxon>Tracheophyta</taxon>
        <taxon>Spermatophyta</taxon>
        <taxon>Pinopsida</taxon>
        <taxon>Pinidae</taxon>
        <taxon>Conifers I</taxon>
        <taxon>Pinales</taxon>
        <taxon>Pinaceae</taxon>
        <taxon>Picea</taxon>
    </lineage>
</organism>
<proteinExistence type="evidence at transcript level"/>
<sequence>MAADSWKAHAALALVKVNYGGYHVITKLVLTVGMNQVVFCIFRDLLALSLLSPIAYFKEK</sequence>
<reference evidence="1" key="1">
    <citation type="submission" date="2010-04" db="EMBL/GenBank/DDBJ databases">
        <authorList>
            <person name="Reid K.E."/>
            <person name="Liao N."/>
            <person name="Chan S."/>
            <person name="Docking R."/>
            <person name="Taylor G."/>
            <person name="Moore R."/>
            <person name="Mayo M."/>
            <person name="Munro S."/>
            <person name="King J."/>
            <person name="Yanchuk A."/>
            <person name="Holt R."/>
            <person name="Jones S."/>
            <person name="Marra M."/>
            <person name="Ritland C.E."/>
            <person name="Ritland K."/>
            <person name="Bohlmann J."/>
        </authorList>
    </citation>
    <scope>NUCLEOTIDE SEQUENCE</scope>
    <source>
        <tissue evidence="1">Bud</tissue>
    </source>
</reference>